<keyword evidence="7 9" id="KW-0472">Membrane</keyword>
<accession>A0AAV5GUV8</accession>
<evidence type="ECO:0000256" key="4">
    <source>
        <dbReference type="ARBA" id="ARBA00022679"/>
    </source>
</evidence>
<keyword evidence="12" id="KW-1185">Reference proteome</keyword>
<comment type="subcellular location">
    <subcellularLocation>
        <location evidence="1">Membrane</location>
        <topology evidence="1">Multi-pass membrane protein</topology>
    </subcellularLocation>
</comment>
<reference evidence="11 12" key="1">
    <citation type="submission" date="2021-12" db="EMBL/GenBank/DDBJ databases">
        <title>High titer production of polyol ester of fatty acids by Rhodotorula paludigena BS15 towards product separation-free biomass refinery.</title>
        <authorList>
            <person name="Mano J."/>
            <person name="Ono H."/>
            <person name="Tanaka T."/>
            <person name="Naito K."/>
            <person name="Sushida H."/>
            <person name="Ike M."/>
            <person name="Tokuyasu K."/>
            <person name="Kitaoka M."/>
        </authorList>
    </citation>
    <scope>NUCLEOTIDE SEQUENCE [LARGE SCALE GENOMIC DNA]</scope>
    <source>
        <strain evidence="11 12">BS15</strain>
    </source>
</reference>
<evidence type="ECO:0000256" key="5">
    <source>
        <dbReference type="ARBA" id="ARBA00022692"/>
    </source>
</evidence>
<feature type="region of interest" description="Disordered" evidence="8">
    <location>
        <begin position="181"/>
        <end position="223"/>
    </location>
</feature>
<keyword evidence="4" id="KW-0808">Transferase</keyword>
<dbReference type="GO" id="GO:0016020">
    <property type="term" value="C:membrane"/>
    <property type="evidence" value="ECO:0007669"/>
    <property type="project" value="UniProtKB-SubCell"/>
</dbReference>
<evidence type="ECO:0000313" key="12">
    <source>
        <dbReference type="Proteomes" id="UP001342314"/>
    </source>
</evidence>
<dbReference type="PANTHER" id="PTHR31595:SF57">
    <property type="entry name" value="OS04G0481900 PROTEIN"/>
    <property type="match status" value="1"/>
</dbReference>
<dbReference type="InterPro" id="IPR032805">
    <property type="entry name" value="Wax_synthase_dom"/>
</dbReference>
<evidence type="ECO:0000256" key="9">
    <source>
        <dbReference type="SAM" id="Phobius"/>
    </source>
</evidence>
<evidence type="ECO:0000313" key="11">
    <source>
        <dbReference type="EMBL" id="GJN93285.1"/>
    </source>
</evidence>
<feature type="domain" description="Wax synthase" evidence="10">
    <location>
        <begin position="395"/>
        <end position="473"/>
    </location>
</feature>
<feature type="compositionally biased region" description="Basic and acidic residues" evidence="8">
    <location>
        <begin position="123"/>
        <end position="135"/>
    </location>
</feature>
<feature type="compositionally biased region" description="Polar residues" evidence="8">
    <location>
        <begin position="181"/>
        <end position="191"/>
    </location>
</feature>
<evidence type="ECO:0000256" key="7">
    <source>
        <dbReference type="ARBA" id="ARBA00023136"/>
    </source>
</evidence>
<protein>
    <recommendedName>
        <fullName evidence="10">Wax synthase domain-containing protein</fullName>
    </recommendedName>
</protein>
<feature type="region of interest" description="Disordered" evidence="8">
    <location>
        <begin position="123"/>
        <end position="168"/>
    </location>
</feature>
<dbReference type="Pfam" id="PF13813">
    <property type="entry name" value="MBOAT_2"/>
    <property type="match status" value="1"/>
</dbReference>
<evidence type="ECO:0000256" key="3">
    <source>
        <dbReference type="ARBA" id="ARBA00007282"/>
    </source>
</evidence>
<comment type="pathway">
    <text evidence="2">Secondary metabolite biosynthesis.</text>
</comment>
<evidence type="ECO:0000256" key="1">
    <source>
        <dbReference type="ARBA" id="ARBA00004141"/>
    </source>
</evidence>
<keyword evidence="5 9" id="KW-0812">Transmembrane</keyword>
<dbReference type="GO" id="GO:0008374">
    <property type="term" value="F:O-acyltransferase activity"/>
    <property type="evidence" value="ECO:0007669"/>
    <property type="project" value="InterPro"/>
</dbReference>
<dbReference type="PANTHER" id="PTHR31595">
    <property type="entry name" value="LONG-CHAIN-ALCOHOL O-FATTY-ACYLTRANSFERASE 3-RELATED"/>
    <property type="match status" value="1"/>
</dbReference>
<evidence type="ECO:0000256" key="2">
    <source>
        <dbReference type="ARBA" id="ARBA00005179"/>
    </source>
</evidence>
<dbReference type="GO" id="GO:0006629">
    <property type="term" value="P:lipid metabolic process"/>
    <property type="evidence" value="ECO:0007669"/>
    <property type="project" value="InterPro"/>
</dbReference>
<feature type="transmembrane region" description="Helical" evidence="9">
    <location>
        <begin position="23"/>
        <end position="41"/>
    </location>
</feature>
<dbReference type="InterPro" id="IPR044851">
    <property type="entry name" value="Wax_synthase"/>
</dbReference>
<name>A0AAV5GUV8_9BASI</name>
<feature type="transmembrane region" description="Helical" evidence="9">
    <location>
        <begin position="544"/>
        <end position="561"/>
    </location>
</feature>
<dbReference type="EMBL" id="BQKY01000013">
    <property type="protein sequence ID" value="GJN93285.1"/>
    <property type="molecule type" value="Genomic_DNA"/>
</dbReference>
<comment type="caution">
    <text evidence="11">The sequence shown here is derived from an EMBL/GenBank/DDBJ whole genome shotgun (WGS) entry which is preliminary data.</text>
</comment>
<keyword evidence="6 9" id="KW-1133">Transmembrane helix</keyword>
<sequence length="600" mass="65601">MLAPDADPRALARPAFSLPSPKGLLFGAGLLALALLLQPAVPPRVSRVLRLALFPFVAFLALASPFWWRFEPFAISIPADFRWAIFAPYGWLKAVEWGLLSSGAREREFAWVGFDGRDEERVHAHSREHTCEGKRGAVQQQAAGKTTAREEDGGARSRRANDVAAPRPIHPLVRADSLTAAQDASAANSQLPTPSPSPSPPFEAIQPPSIADDPPHSPPLPPLAKAKVASLTAEQRLHPLRTFSDAFHLLTSLRGIGYTWGPPLRSLAPPSPTHAAFVRRAAYMFVYSHVVSTLCLALQVLDRDGLLAPFLARQLSLLPVSSPAAVADFISSTISRLCIGVSLYAQMNIGFEGACLAFFVCHLATNALLSRLANALPSNWAKRVSWRSTFDLREYPPLFDRPFAAMGDGGLASFWGKRWHALFRGPFTAVGYRPVAKLTRTLGLPKKASQLAGVFVVFALSGWMHWQALLAARHALGEGLSPALLAFAAARSIPPTSLFPRPYASLSFLERHGTFVFFLLQPVAVALENFWIAKTRKRVGGWAGRIWVALWVVVLGQAIVGRSWLALGLVHGLPPVHLWSWERWLLPTFSLAPMPIFMRS</sequence>
<evidence type="ECO:0000256" key="6">
    <source>
        <dbReference type="ARBA" id="ARBA00022989"/>
    </source>
</evidence>
<organism evidence="11 12">
    <name type="scientific">Rhodotorula paludigena</name>
    <dbReference type="NCBI Taxonomy" id="86838"/>
    <lineage>
        <taxon>Eukaryota</taxon>
        <taxon>Fungi</taxon>
        <taxon>Dikarya</taxon>
        <taxon>Basidiomycota</taxon>
        <taxon>Pucciniomycotina</taxon>
        <taxon>Microbotryomycetes</taxon>
        <taxon>Sporidiobolales</taxon>
        <taxon>Sporidiobolaceae</taxon>
        <taxon>Rhodotorula</taxon>
    </lineage>
</organism>
<evidence type="ECO:0000259" key="10">
    <source>
        <dbReference type="Pfam" id="PF13813"/>
    </source>
</evidence>
<feature type="transmembrane region" description="Helical" evidence="9">
    <location>
        <begin position="48"/>
        <end position="68"/>
    </location>
</feature>
<gene>
    <name evidence="11" type="ORF">Rhopal_006332-T1</name>
</gene>
<comment type="similarity">
    <text evidence="3">Belongs to the wax synthase family.</text>
</comment>
<feature type="compositionally biased region" description="Basic and acidic residues" evidence="8">
    <location>
        <begin position="147"/>
        <end position="161"/>
    </location>
</feature>
<proteinExistence type="inferred from homology"/>
<dbReference type="AlphaFoldDB" id="A0AAV5GUV8"/>
<evidence type="ECO:0000256" key="8">
    <source>
        <dbReference type="SAM" id="MobiDB-lite"/>
    </source>
</evidence>
<dbReference type="Proteomes" id="UP001342314">
    <property type="component" value="Unassembled WGS sequence"/>
</dbReference>
<feature type="transmembrane region" description="Helical" evidence="9">
    <location>
        <begin position="513"/>
        <end position="532"/>
    </location>
</feature>